<dbReference type="SUPFAM" id="SSF53850">
    <property type="entry name" value="Periplasmic binding protein-like II"/>
    <property type="match status" value="1"/>
</dbReference>
<reference evidence="1" key="1">
    <citation type="submission" date="2020-05" db="EMBL/GenBank/DDBJ databases">
        <authorList>
            <person name="Chiriac C."/>
            <person name="Salcher M."/>
            <person name="Ghai R."/>
            <person name="Kavagutti S V."/>
        </authorList>
    </citation>
    <scope>NUCLEOTIDE SEQUENCE</scope>
</reference>
<evidence type="ECO:0000313" key="1">
    <source>
        <dbReference type="EMBL" id="CAB4857510.1"/>
    </source>
</evidence>
<dbReference type="EMBL" id="CAFBLN010000001">
    <property type="protein sequence ID" value="CAB4857510.1"/>
    <property type="molecule type" value="Genomic_DNA"/>
</dbReference>
<dbReference type="GO" id="GO:0015833">
    <property type="term" value="P:peptide transport"/>
    <property type="evidence" value="ECO:0007669"/>
    <property type="project" value="TreeGrafter"/>
</dbReference>
<protein>
    <submittedName>
        <fullName evidence="1">Unannotated protein</fullName>
    </submittedName>
</protein>
<dbReference type="InterPro" id="IPR039424">
    <property type="entry name" value="SBP_5"/>
</dbReference>
<accession>A0A6J7CI53</accession>
<dbReference type="GO" id="GO:1904680">
    <property type="term" value="F:peptide transmembrane transporter activity"/>
    <property type="evidence" value="ECO:0007669"/>
    <property type="project" value="TreeGrafter"/>
</dbReference>
<dbReference type="PANTHER" id="PTHR30290:SF65">
    <property type="entry name" value="MONOACYL PHOSPHATIDYLINOSITOL TETRAMANNOSIDE-BINDING PROTEIN LPQW-RELATED"/>
    <property type="match status" value="1"/>
</dbReference>
<dbReference type="Gene3D" id="3.10.105.10">
    <property type="entry name" value="Dipeptide-binding Protein, Domain 3"/>
    <property type="match status" value="1"/>
</dbReference>
<proteinExistence type="predicted"/>
<organism evidence="1">
    <name type="scientific">freshwater metagenome</name>
    <dbReference type="NCBI Taxonomy" id="449393"/>
    <lineage>
        <taxon>unclassified sequences</taxon>
        <taxon>metagenomes</taxon>
        <taxon>ecological metagenomes</taxon>
    </lineage>
</organism>
<dbReference type="PANTHER" id="PTHR30290">
    <property type="entry name" value="PERIPLASMIC BINDING COMPONENT OF ABC TRANSPORTER"/>
    <property type="match status" value="1"/>
</dbReference>
<name>A0A6J7CI53_9ZZZZ</name>
<gene>
    <name evidence="1" type="ORF">UFOPK3381_00065</name>
</gene>
<dbReference type="Gene3D" id="3.90.76.10">
    <property type="entry name" value="Dipeptide-binding Protein, Domain 1"/>
    <property type="match status" value="1"/>
</dbReference>
<sequence length="537" mass="58108">MMRPRGLIAALTAFATLVVAGPSAGASPVNTGTLHIYVPGSFAGCTATSVNSSPALRSIMDLIRPSAFLPNSVGRLIGVRGPILSAELTSLKPQAVVYTIDRTFHWSNGDTFSVADLTNVIVEGRQSSATWADGYHHIVSFAIGPKKNTLRVVFDNHYSDWSRMFRSLEHAPVPRQCRFDQIVSQPSLGPYTLLSLTRAVAVLQANESWPHYEQLYRTVIVEAGAPATRIGATPFVDLRYGFTRQDLTASSIHTDRYAKIGVSNHTAVVLYSPRRYLSSQLKVREYLSAALNRQELINQLIGEQTFAIAPARFNLIGQAQIGYIGDGGLSPVTQMTVPDSSDLQFTGTGDCRSCASALLNHGFGLRIRSGGVIFNGLPLVVRLAVGPSPKMRELAALIQSQWRMAGVSSFIARYDTELAAANAVAYGAAETALVEQTVGPVGSTAAAWYGPRRSDQFDAGWRSPQANSAALAALSAFNPVEALTSWKSLDQIIASNFWMRPLFAMPYYLRWSSSISTVSPSNSLEGLLCQLTLWNAT</sequence>
<dbReference type="AlphaFoldDB" id="A0A6J7CI53"/>